<keyword evidence="3" id="KW-1185">Reference proteome</keyword>
<keyword evidence="1" id="KW-1133">Transmembrane helix</keyword>
<dbReference type="EMBL" id="CP042437">
    <property type="protein sequence ID" value="QEC76151.1"/>
    <property type="molecule type" value="Genomic_DNA"/>
</dbReference>
<proteinExistence type="predicted"/>
<feature type="transmembrane region" description="Helical" evidence="1">
    <location>
        <begin position="37"/>
        <end position="58"/>
    </location>
</feature>
<gene>
    <name evidence="2" type="ORF">FSB76_09425</name>
</gene>
<dbReference type="KEGG" id="mgk:FSB76_09425"/>
<name>A0A5B8VY26_9SPHI</name>
<feature type="transmembrane region" description="Helical" evidence="1">
    <location>
        <begin position="7"/>
        <end position="25"/>
    </location>
</feature>
<evidence type="ECO:0000313" key="2">
    <source>
        <dbReference type="EMBL" id="QEC76151.1"/>
    </source>
</evidence>
<sequence>MKIWGMLGVIGAGLILIVAVLYLVPNLRMEYPGLYKYSWKVLIIWGIIFAGYYLMFLLKNKYNVVDK</sequence>
<accession>A0A5B8VY26</accession>
<evidence type="ECO:0000313" key="3">
    <source>
        <dbReference type="Proteomes" id="UP000321362"/>
    </source>
</evidence>
<organism evidence="2 3">
    <name type="scientific">Mucilaginibacter ginsenosidivorax</name>
    <dbReference type="NCBI Taxonomy" id="862126"/>
    <lineage>
        <taxon>Bacteria</taxon>
        <taxon>Pseudomonadati</taxon>
        <taxon>Bacteroidota</taxon>
        <taxon>Sphingobacteriia</taxon>
        <taxon>Sphingobacteriales</taxon>
        <taxon>Sphingobacteriaceae</taxon>
        <taxon>Mucilaginibacter</taxon>
    </lineage>
</organism>
<dbReference type="AlphaFoldDB" id="A0A5B8VY26"/>
<dbReference type="RefSeq" id="WP_147053332.1">
    <property type="nucleotide sequence ID" value="NZ_CP042437.1"/>
</dbReference>
<keyword evidence="1" id="KW-0472">Membrane</keyword>
<dbReference type="Proteomes" id="UP000321362">
    <property type="component" value="Chromosome"/>
</dbReference>
<protein>
    <submittedName>
        <fullName evidence="2">Uncharacterized protein</fullName>
    </submittedName>
</protein>
<reference evidence="2 3" key="1">
    <citation type="journal article" date="2013" name="J. Microbiol.">
        <title>Mucilaginibacter ginsenosidivorax sp. nov., with ginsenoside converting activity isolated from sediment.</title>
        <authorList>
            <person name="Kim J.K."/>
            <person name="Choi T.E."/>
            <person name="Liu Q.M."/>
            <person name="Park H.Y."/>
            <person name="Yi T.H."/>
            <person name="Yoon M.H."/>
            <person name="Kim S.C."/>
            <person name="Im W.T."/>
        </authorList>
    </citation>
    <scope>NUCLEOTIDE SEQUENCE [LARGE SCALE GENOMIC DNA]</scope>
    <source>
        <strain evidence="2 3">KHI28</strain>
    </source>
</reference>
<keyword evidence="1" id="KW-0812">Transmembrane</keyword>
<evidence type="ECO:0000256" key="1">
    <source>
        <dbReference type="SAM" id="Phobius"/>
    </source>
</evidence>